<protein>
    <submittedName>
        <fullName evidence="8">Uncharacterized protein</fullName>
    </submittedName>
</protein>
<evidence type="ECO:0000313" key="8">
    <source>
        <dbReference type="EMBL" id="ONK67106.1"/>
    </source>
</evidence>
<dbReference type="InterPro" id="IPR004367">
    <property type="entry name" value="Cyclin_C-dom"/>
</dbReference>
<organism evidence="8 9">
    <name type="scientific">Asparagus officinalis</name>
    <name type="common">Garden asparagus</name>
    <dbReference type="NCBI Taxonomy" id="4686"/>
    <lineage>
        <taxon>Eukaryota</taxon>
        <taxon>Viridiplantae</taxon>
        <taxon>Streptophyta</taxon>
        <taxon>Embryophyta</taxon>
        <taxon>Tracheophyta</taxon>
        <taxon>Spermatophyta</taxon>
        <taxon>Magnoliopsida</taxon>
        <taxon>Liliopsida</taxon>
        <taxon>Asparagales</taxon>
        <taxon>Asparagaceae</taxon>
        <taxon>Asparagoideae</taxon>
        <taxon>Asparagus</taxon>
    </lineage>
</organism>
<dbReference type="SMART" id="SM01332">
    <property type="entry name" value="Cyclin_C"/>
    <property type="match status" value="1"/>
</dbReference>
<dbReference type="AlphaFoldDB" id="A0A5P1EMF6"/>
<dbReference type="EMBL" id="CM007386">
    <property type="protein sequence ID" value="ONK67106.1"/>
    <property type="molecule type" value="Genomic_DNA"/>
</dbReference>
<evidence type="ECO:0000256" key="1">
    <source>
        <dbReference type="ARBA" id="ARBA00006955"/>
    </source>
</evidence>
<reference evidence="9" key="1">
    <citation type="journal article" date="2017" name="Nat. Commun.">
        <title>The asparagus genome sheds light on the origin and evolution of a young Y chromosome.</title>
        <authorList>
            <person name="Harkess A."/>
            <person name="Zhou J."/>
            <person name="Xu C."/>
            <person name="Bowers J.E."/>
            <person name="Van der Hulst R."/>
            <person name="Ayyampalayam S."/>
            <person name="Mercati F."/>
            <person name="Riccardi P."/>
            <person name="McKain M.R."/>
            <person name="Kakrana A."/>
            <person name="Tang H."/>
            <person name="Ray J."/>
            <person name="Groenendijk J."/>
            <person name="Arikit S."/>
            <person name="Mathioni S.M."/>
            <person name="Nakano M."/>
            <person name="Shan H."/>
            <person name="Telgmann-Rauber A."/>
            <person name="Kanno A."/>
            <person name="Yue Z."/>
            <person name="Chen H."/>
            <person name="Li W."/>
            <person name="Chen Y."/>
            <person name="Xu X."/>
            <person name="Zhang Y."/>
            <person name="Luo S."/>
            <person name="Chen H."/>
            <person name="Gao J."/>
            <person name="Mao Z."/>
            <person name="Pires J.C."/>
            <person name="Luo M."/>
            <person name="Kudrna D."/>
            <person name="Wing R.A."/>
            <person name="Meyers B.C."/>
            <person name="Yi K."/>
            <person name="Kong H."/>
            <person name="Lavrijsen P."/>
            <person name="Sunseri F."/>
            <person name="Falavigna A."/>
            <person name="Ye Y."/>
            <person name="Leebens-Mack J.H."/>
            <person name="Chen G."/>
        </authorList>
    </citation>
    <scope>NUCLEOTIDE SEQUENCE [LARGE SCALE GENOMIC DNA]</scope>
    <source>
        <strain evidence="9">cv. DH0086</strain>
    </source>
</reference>
<dbReference type="GO" id="GO:0016538">
    <property type="term" value="F:cyclin-dependent protein serine/threonine kinase regulator activity"/>
    <property type="evidence" value="ECO:0007669"/>
    <property type="project" value="InterPro"/>
</dbReference>
<proteinExistence type="inferred from homology"/>
<dbReference type="Gramene" id="ONK67106">
    <property type="protein sequence ID" value="ONK67106"/>
    <property type="gene ID" value="A4U43_C06F15770"/>
</dbReference>
<dbReference type="FunFam" id="1.10.472.10:FF:000167">
    <property type="entry name" value="Mitotic cyclin 6"/>
    <property type="match status" value="1"/>
</dbReference>
<dbReference type="CDD" id="cd20506">
    <property type="entry name" value="CYCLIN_AtCycA-like_rpt2"/>
    <property type="match status" value="1"/>
</dbReference>
<dbReference type="SUPFAM" id="SSF47954">
    <property type="entry name" value="Cyclin-like"/>
    <property type="match status" value="2"/>
</dbReference>
<evidence type="ECO:0000256" key="2">
    <source>
        <dbReference type="ARBA" id="ARBA00022618"/>
    </source>
</evidence>
<evidence type="ECO:0000256" key="5">
    <source>
        <dbReference type="RuleBase" id="RU000383"/>
    </source>
</evidence>
<keyword evidence="9" id="KW-1185">Reference proteome</keyword>
<accession>A0A5P1EMF6</accession>
<dbReference type="InterPro" id="IPR013763">
    <property type="entry name" value="Cyclin-like_dom"/>
</dbReference>
<dbReference type="PIRSF" id="PIRSF001771">
    <property type="entry name" value="Cyclin_A_B_D_E"/>
    <property type="match status" value="1"/>
</dbReference>
<dbReference type="InterPro" id="IPR006671">
    <property type="entry name" value="Cyclin_N"/>
</dbReference>
<evidence type="ECO:0000313" key="9">
    <source>
        <dbReference type="Proteomes" id="UP000243459"/>
    </source>
</evidence>
<evidence type="ECO:0000259" key="7">
    <source>
        <dbReference type="SMART" id="SM01332"/>
    </source>
</evidence>
<dbReference type="FunFam" id="1.10.472.10:FF:000013">
    <property type="entry name" value="Cyclin A1"/>
    <property type="match status" value="1"/>
</dbReference>
<keyword evidence="2" id="KW-0132">Cell division</keyword>
<dbReference type="GO" id="GO:0051301">
    <property type="term" value="P:cell division"/>
    <property type="evidence" value="ECO:0007669"/>
    <property type="project" value="UniProtKB-KW"/>
</dbReference>
<dbReference type="InterPro" id="IPR036915">
    <property type="entry name" value="Cyclin-like_sf"/>
</dbReference>
<dbReference type="InterPro" id="IPR048258">
    <property type="entry name" value="Cyclins_cyclin-box"/>
</dbReference>
<evidence type="ECO:0000259" key="6">
    <source>
        <dbReference type="SMART" id="SM00385"/>
    </source>
</evidence>
<dbReference type="OMA" id="CQHKYKF"/>
<dbReference type="Pfam" id="PF00134">
    <property type="entry name" value="Cyclin_N"/>
    <property type="match status" value="1"/>
</dbReference>
<gene>
    <name evidence="8" type="ORF">A4U43_C06F15770</name>
</gene>
<comment type="similarity">
    <text evidence="1">Belongs to the cyclin family. Cyclin AB subfamily.</text>
</comment>
<dbReference type="InterPro" id="IPR039361">
    <property type="entry name" value="Cyclin"/>
</dbReference>
<name>A0A5P1EMF6_ASPOF</name>
<dbReference type="OrthoDB" id="5590282at2759"/>
<dbReference type="PROSITE" id="PS00292">
    <property type="entry name" value="CYCLINS"/>
    <property type="match status" value="1"/>
</dbReference>
<evidence type="ECO:0000256" key="3">
    <source>
        <dbReference type="ARBA" id="ARBA00023127"/>
    </source>
</evidence>
<dbReference type="CDD" id="cd20562">
    <property type="entry name" value="CYCLIN_AtCycA_like_rpt1"/>
    <property type="match status" value="1"/>
</dbReference>
<feature type="domain" description="Cyclin-like" evidence="6">
    <location>
        <begin position="194"/>
        <end position="278"/>
    </location>
</feature>
<keyword evidence="4" id="KW-0131">Cell cycle</keyword>
<dbReference type="Pfam" id="PF02984">
    <property type="entry name" value="Cyclin_C"/>
    <property type="match status" value="1"/>
</dbReference>
<dbReference type="PANTHER" id="PTHR10177">
    <property type="entry name" value="CYCLINS"/>
    <property type="match status" value="1"/>
</dbReference>
<sequence>MACSASTVKKVPSSSVPEIVPHRSFVSTSSTVKPTTIMLSKPPLVPVKNEPKKAVSSRLVPCSTATSPNESRDSISFDESRSICYSMRSPEFEYIDSGDSLAVASLERRASNNLHISDDSDGYEWKRDVAVPMEMSDSVIDVDENQKDPQLCSTFAHDIYEYLHIVETRTRPSTDYMERVQKDINTSMRSILIDWLVEVAEEYQLVSDTLYLAVNYIDRYLSGNEMNRQRLQLLGVACMLIASKYEEICAPQVEEFCYITDNTYFKEEILQMEAAVLKYLKFEMTAPTTKCFLRRFVRVALRCNEVYLLDLQFLADYIAELSLLEYDMLRYPVSMVAAASVFLAKFILQPKKHPWNATLRHYTAYQPSELFECVNALHHLFSNRPGNNLPAIREKYSQHRYKFVAKKFCPPSIPSGFFQNPSG</sequence>
<dbReference type="Proteomes" id="UP000243459">
    <property type="component" value="Chromosome 6"/>
</dbReference>
<evidence type="ECO:0000256" key="4">
    <source>
        <dbReference type="ARBA" id="ARBA00023306"/>
    </source>
</evidence>
<feature type="domain" description="Cyclin-like" evidence="6">
    <location>
        <begin position="294"/>
        <end position="379"/>
    </location>
</feature>
<dbReference type="SMART" id="SM00385">
    <property type="entry name" value="CYCLIN"/>
    <property type="match status" value="2"/>
</dbReference>
<dbReference type="InterPro" id="IPR046965">
    <property type="entry name" value="Cyclin_A/B-like"/>
</dbReference>
<feature type="domain" description="Cyclin C-terminal" evidence="7">
    <location>
        <begin position="287"/>
        <end position="410"/>
    </location>
</feature>
<dbReference type="Gene3D" id="1.10.472.10">
    <property type="entry name" value="Cyclin-like"/>
    <property type="match status" value="2"/>
</dbReference>
<keyword evidence="3 5" id="KW-0195">Cyclin</keyword>
<dbReference type="GO" id="GO:0044772">
    <property type="term" value="P:mitotic cell cycle phase transition"/>
    <property type="evidence" value="ECO:0007669"/>
    <property type="project" value="InterPro"/>
</dbReference>